<dbReference type="Pfam" id="PF12872">
    <property type="entry name" value="OST-HTH"/>
    <property type="match status" value="1"/>
</dbReference>
<evidence type="ECO:0000259" key="1">
    <source>
        <dbReference type="PROSITE" id="PS51644"/>
    </source>
</evidence>
<dbReference type="CDD" id="cd11297">
    <property type="entry name" value="PIN_LabA-like_N_1"/>
    <property type="match status" value="1"/>
</dbReference>
<dbReference type="Pfam" id="PF01936">
    <property type="entry name" value="NYN"/>
    <property type="match status" value="1"/>
</dbReference>
<name>A0ABX1K5U6_9MICO</name>
<gene>
    <name evidence="2" type="ORF">HF576_00800</name>
</gene>
<dbReference type="Proteomes" id="UP001429745">
    <property type="component" value="Unassembled WGS sequence"/>
</dbReference>
<proteinExistence type="predicted"/>
<dbReference type="InterPro" id="IPR041966">
    <property type="entry name" value="LOTUS-like"/>
</dbReference>
<feature type="domain" description="HTH OST-type" evidence="1">
    <location>
        <begin position="209"/>
        <end position="285"/>
    </location>
</feature>
<dbReference type="PANTHER" id="PTHR35811:SF1">
    <property type="entry name" value="HTH OST-TYPE DOMAIN-CONTAINING PROTEIN"/>
    <property type="match status" value="1"/>
</dbReference>
<dbReference type="Gene3D" id="3.40.50.1010">
    <property type="entry name" value="5'-nuclease"/>
    <property type="match status" value="1"/>
</dbReference>
<sequence>MPDMQNARVAVYLDFDNIVMSWYDRVHGKNSYARDRQRIATDASDPEIAERLAAATIDVGAIIDYATSFGTLVLTRAYADWSAPVNAIYRSQLVARAVDLVQLFPAAAYAKNGADIRLAVDAVEDMFRLPDLTHVVIVAGDSDYVPLAQRCKRLGRYVVGVGVAGSTAKSLAAACDQFDSYDALPGVAAPPVTGKKDAAPTRRRAKKAAADPAGALLERALRLESDKEDVEWQHASAVKSLIRRLDPSFSEKALGHKSFSEFVKAHPTVAEVDESGNIVLIRLAAGQT</sequence>
<organism evidence="2 3">
    <name type="scientific">Microbacterium salsuginis</name>
    <dbReference type="NCBI Taxonomy" id="2722803"/>
    <lineage>
        <taxon>Bacteria</taxon>
        <taxon>Bacillati</taxon>
        <taxon>Actinomycetota</taxon>
        <taxon>Actinomycetes</taxon>
        <taxon>Micrococcales</taxon>
        <taxon>Microbacteriaceae</taxon>
        <taxon>Microbacterium</taxon>
    </lineage>
</organism>
<dbReference type="InterPro" id="IPR025605">
    <property type="entry name" value="OST-HTH/LOTUS_dom"/>
</dbReference>
<dbReference type="RefSeq" id="WP_168910895.1">
    <property type="nucleotide sequence ID" value="NZ_JABACI010000001.1"/>
</dbReference>
<dbReference type="InterPro" id="IPR021139">
    <property type="entry name" value="NYN"/>
</dbReference>
<dbReference type="Gene3D" id="3.30.420.610">
    <property type="entry name" value="LOTUS domain-like"/>
    <property type="match status" value="1"/>
</dbReference>
<accession>A0ABX1K5U6</accession>
<comment type="caution">
    <text evidence="2">The sequence shown here is derived from an EMBL/GenBank/DDBJ whole genome shotgun (WGS) entry which is preliminary data.</text>
</comment>
<dbReference type="EMBL" id="JABACI010000001">
    <property type="protein sequence ID" value="NLP82378.1"/>
    <property type="molecule type" value="Genomic_DNA"/>
</dbReference>
<keyword evidence="3" id="KW-1185">Reference proteome</keyword>
<dbReference type="PANTHER" id="PTHR35811">
    <property type="entry name" value="SLR1870 PROTEIN"/>
    <property type="match status" value="1"/>
</dbReference>
<dbReference type="CDD" id="cd10146">
    <property type="entry name" value="LabA_like_C"/>
    <property type="match status" value="1"/>
</dbReference>
<dbReference type="PROSITE" id="PS51644">
    <property type="entry name" value="HTH_OST"/>
    <property type="match status" value="1"/>
</dbReference>
<protein>
    <submittedName>
        <fullName evidence="2">NYN domain-containing protein</fullName>
    </submittedName>
</protein>
<evidence type="ECO:0000313" key="3">
    <source>
        <dbReference type="Proteomes" id="UP001429745"/>
    </source>
</evidence>
<reference evidence="2 3" key="1">
    <citation type="submission" date="2020-04" db="EMBL/GenBank/DDBJ databases">
        <title>CFH 90308 Microbacterium sp.</title>
        <authorList>
            <person name="Nie G."/>
            <person name="Ming H."/>
            <person name="Xia T."/>
        </authorList>
    </citation>
    <scope>NUCLEOTIDE SEQUENCE [LARGE SCALE GENOMIC DNA]</scope>
    <source>
        <strain evidence="2 3">CFH 90308</strain>
    </source>
</reference>
<evidence type="ECO:0000313" key="2">
    <source>
        <dbReference type="EMBL" id="NLP82378.1"/>
    </source>
</evidence>